<comment type="similarity">
    <text evidence="1 8">Belongs to the WD repeat DDB2/WDR76 family.</text>
</comment>
<comment type="function">
    <text evidence="8">DNA-binding protein that binds to both single- and double-stranded DNA. Binds preferentially to UV-damaged DNA. May be involved in DNA-metabolic processes.</text>
</comment>
<evidence type="ECO:0000256" key="9">
    <source>
        <dbReference type="SAM" id="MobiDB-lite"/>
    </source>
</evidence>
<dbReference type="InterPro" id="IPR050853">
    <property type="entry name" value="WD_repeat_DNA-damage-binding"/>
</dbReference>
<dbReference type="InterPro" id="IPR001680">
    <property type="entry name" value="WD40_rpt"/>
</dbReference>
<keyword evidence="6 8" id="KW-0238">DNA-binding</keyword>
<dbReference type="Proteomes" id="UP000305067">
    <property type="component" value="Unassembled WGS sequence"/>
</dbReference>
<dbReference type="GO" id="GO:0005634">
    <property type="term" value="C:nucleus"/>
    <property type="evidence" value="ECO:0007669"/>
    <property type="project" value="TreeGrafter"/>
</dbReference>
<dbReference type="EMBL" id="ML178836">
    <property type="protein sequence ID" value="TFK99016.1"/>
    <property type="molecule type" value="Genomic_DNA"/>
</dbReference>
<proteinExistence type="inferred from homology"/>
<keyword evidence="4" id="KW-0677">Repeat</keyword>
<feature type="compositionally biased region" description="Basic and acidic residues" evidence="9">
    <location>
        <begin position="85"/>
        <end position="103"/>
    </location>
</feature>
<evidence type="ECO:0000256" key="5">
    <source>
        <dbReference type="ARBA" id="ARBA00022763"/>
    </source>
</evidence>
<dbReference type="SUPFAM" id="SSF50978">
    <property type="entry name" value="WD40 repeat-like"/>
    <property type="match status" value="1"/>
</dbReference>
<evidence type="ECO:0000256" key="6">
    <source>
        <dbReference type="ARBA" id="ARBA00023125"/>
    </source>
</evidence>
<name>A0A5C3QBS4_9AGAR</name>
<organism evidence="10 11">
    <name type="scientific">Pterulicium gracile</name>
    <dbReference type="NCBI Taxonomy" id="1884261"/>
    <lineage>
        <taxon>Eukaryota</taxon>
        <taxon>Fungi</taxon>
        <taxon>Dikarya</taxon>
        <taxon>Basidiomycota</taxon>
        <taxon>Agaricomycotina</taxon>
        <taxon>Agaricomycetes</taxon>
        <taxon>Agaricomycetidae</taxon>
        <taxon>Agaricales</taxon>
        <taxon>Pleurotineae</taxon>
        <taxon>Pterulaceae</taxon>
        <taxon>Pterulicium</taxon>
    </lineage>
</organism>
<dbReference type="PROSITE" id="PS00678">
    <property type="entry name" value="WD_REPEATS_1"/>
    <property type="match status" value="2"/>
</dbReference>
<dbReference type="GO" id="GO:2000001">
    <property type="term" value="P:regulation of DNA damage checkpoint"/>
    <property type="evidence" value="ECO:0007669"/>
    <property type="project" value="TreeGrafter"/>
</dbReference>
<feature type="repeat" description="WD" evidence="7">
    <location>
        <begin position="354"/>
        <end position="396"/>
    </location>
</feature>
<keyword evidence="3 7" id="KW-0853">WD repeat</keyword>
<keyword evidence="11" id="KW-1185">Reference proteome</keyword>
<dbReference type="Pfam" id="PF00400">
    <property type="entry name" value="WD40"/>
    <property type="match status" value="2"/>
</dbReference>
<dbReference type="InterPro" id="IPR015943">
    <property type="entry name" value="WD40/YVTN_repeat-like_dom_sf"/>
</dbReference>
<evidence type="ECO:0000256" key="4">
    <source>
        <dbReference type="ARBA" id="ARBA00022737"/>
    </source>
</evidence>
<dbReference type="PROSITE" id="PS50294">
    <property type="entry name" value="WD_REPEATS_REGION"/>
    <property type="match status" value="1"/>
</dbReference>
<gene>
    <name evidence="10" type="ORF">BDV98DRAFT_552139</name>
</gene>
<evidence type="ECO:0000313" key="11">
    <source>
        <dbReference type="Proteomes" id="UP000305067"/>
    </source>
</evidence>
<evidence type="ECO:0000256" key="2">
    <source>
        <dbReference type="ARBA" id="ARBA00021132"/>
    </source>
</evidence>
<evidence type="ECO:0000313" key="10">
    <source>
        <dbReference type="EMBL" id="TFK99016.1"/>
    </source>
</evidence>
<protein>
    <recommendedName>
        <fullName evidence="2 8">DNA damage-binding protein CMR1</fullName>
    </recommendedName>
</protein>
<keyword evidence="5 8" id="KW-0227">DNA damage</keyword>
<reference evidence="10 11" key="1">
    <citation type="journal article" date="2019" name="Nat. Ecol. Evol.">
        <title>Megaphylogeny resolves global patterns of mushroom evolution.</title>
        <authorList>
            <person name="Varga T."/>
            <person name="Krizsan K."/>
            <person name="Foldi C."/>
            <person name="Dima B."/>
            <person name="Sanchez-Garcia M."/>
            <person name="Sanchez-Ramirez S."/>
            <person name="Szollosi G.J."/>
            <person name="Szarkandi J.G."/>
            <person name="Papp V."/>
            <person name="Albert L."/>
            <person name="Andreopoulos W."/>
            <person name="Angelini C."/>
            <person name="Antonin V."/>
            <person name="Barry K.W."/>
            <person name="Bougher N.L."/>
            <person name="Buchanan P."/>
            <person name="Buyck B."/>
            <person name="Bense V."/>
            <person name="Catcheside P."/>
            <person name="Chovatia M."/>
            <person name="Cooper J."/>
            <person name="Damon W."/>
            <person name="Desjardin D."/>
            <person name="Finy P."/>
            <person name="Geml J."/>
            <person name="Haridas S."/>
            <person name="Hughes K."/>
            <person name="Justo A."/>
            <person name="Karasinski D."/>
            <person name="Kautmanova I."/>
            <person name="Kiss B."/>
            <person name="Kocsube S."/>
            <person name="Kotiranta H."/>
            <person name="LaButti K.M."/>
            <person name="Lechner B.E."/>
            <person name="Liimatainen K."/>
            <person name="Lipzen A."/>
            <person name="Lukacs Z."/>
            <person name="Mihaltcheva S."/>
            <person name="Morgado L.N."/>
            <person name="Niskanen T."/>
            <person name="Noordeloos M.E."/>
            <person name="Ohm R.A."/>
            <person name="Ortiz-Santana B."/>
            <person name="Ovrebo C."/>
            <person name="Racz N."/>
            <person name="Riley R."/>
            <person name="Savchenko A."/>
            <person name="Shiryaev A."/>
            <person name="Soop K."/>
            <person name="Spirin V."/>
            <person name="Szebenyi C."/>
            <person name="Tomsovsky M."/>
            <person name="Tulloss R.E."/>
            <person name="Uehling J."/>
            <person name="Grigoriev I.V."/>
            <person name="Vagvolgyi C."/>
            <person name="Papp T."/>
            <person name="Martin F.M."/>
            <person name="Miettinen O."/>
            <person name="Hibbett D.S."/>
            <person name="Nagy L.G."/>
        </authorList>
    </citation>
    <scope>NUCLEOTIDE SEQUENCE [LARGE SCALE GENOMIC DNA]</scope>
    <source>
        <strain evidence="10 11">CBS 309.79</strain>
    </source>
</reference>
<sequence>MVQLSAYDKEREANIARNKALLQQLDIKQAVSDLDLPAKQTTSTKSRAKPVQPSKKRKVQHEVEEPVRRSSRRLTRSQAQVDPNETPKERKKREAEMAEREAKEAEEELQREEAARLAKRPRHNELDLEILIGDDEDAKTEIPSLRTNVFQPATSQPFPKGVGDIDAYAFPENSKKHEGAVKELQEQMEELKVVSRAKVTQDRIYSAAYHPEPTKDLVFFGDKHGQLGIWDARAPTEEAGNDEEDVGESPDLKEGGKYWRFQVHWPATSKSSISVIRFNPANSHNVYTSSYDQTIRSLSFTSGISTEVFSSEESGELPTGMDLTPDGHVMWVSDTGGAITHLDLREGPSQSRRYKVSDKKVGCVSVNPTNPHFLLTASNNKMLRIWDVRKLLKMSSDLAVKSEDEDDSASYPMDFDDDAVQTYYQSAKGKGIDRGSWKHGQSVSSAYWDPSGRRVVSTSYDDTLRLWDFNPSVFSQAKEFPSLRPIHERNHDCQTGRWLTILKAQWSPNPDVYPHFTVGNMKHSIDIFSCKGDVIARLVDPKRITAVQAVTCSHPSVVQRVASGNGSGRCVLWAPASAME</sequence>
<dbReference type="GO" id="GO:0003677">
    <property type="term" value="F:DNA binding"/>
    <property type="evidence" value="ECO:0007669"/>
    <property type="project" value="UniProtKB-UniRule"/>
</dbReference>
<dbReference type="STRING" id="1884261.A0A5C3QBS4"/>
<dbReference type="SMART" id="SM00320">
    <property type="entry name" value="WD40"/>
    <property type="match status" value="5"/>
</dbReference>
<evidence type="ECO:0000256" key="8">
    <source>
        <dbReference type="RuleBase" id="RU365004"/>
    </source>
</evidence>
<feature type="region of interest" description="Disordered" evidence="9">
    <location>
        <begin position="31"/>
        <end position="120"/>
    </location>
</feature>
<dbReference type="AlphaFoldDB" id="A0A5C3QBS4"/>
<dbReference type="OrthoDB" id="9890280at2759"/>
<dbReference type="InterPro" id="IPR036322">
    <property type="entry name" value="WD40_repeat_dom_sf"/>
</dbReference>
<evidence type="ECO:0000256" key="7">
    <source>
        <dbReference type="PROSITE-ProRule" id="PRU00221"/>
    </source>
</evidence>
<dbReference type="PANTHER" id="PTHR14773">
    <property type="entry name" value="WD REPEAT-CONTAINING PROTEIN 76"/>
    <property type="match status" value="1"/>
</dbReference>
<dbReference type="PROSITE" id="PS50082">
    <property type="entry name" value="WD_REPEATS_2"/>
    <property type="match status" value="2"/>
</dbReference>
<dbReference type="GO" id="GO:0006974">
    <property type="term" value="P:DNA damage response"/>
    <property type="evidence" value="ECO:0007669"/>
    <property type="project" value="UniProtKB-KW"/>
</dbReference>
<feature type="repeat" description="WD" evidence="7">
    <location>
        <begin position="436"/>
        <end position="470"/>
    </location>
</feature>
<accession>A0A5C3QBS4</accession>
<dbReference type="Gene3D" id="2.130.10.10">
    <property type="entry name" value="YVTN repeat-like/Quinoprotein amine dehydrogenase"/>
    <property type="match status" value="2"/>
</dbReference>
<evidence type="ECO:0000256" key="3">
    <source>
        <dbReference type="ARBA" id="ARBA00022574"/>
    </source>
</evidence>
<evidence type="ECO:0000256" key="1">
    <source>
        <dbReference type="ARBA" id="ARBA00005434"/>
    </source>
</evidence>
<dbReference type="InterPro" id="IPR019775">
    <property type="entry name" value="WD40_repeat_CS"/>
</dbReference>
<dbReference type="PANTHER" id="PTHR14773:SF0">
    <property type="entry name" value="WD REPEAT-CONTAINING PROTEIN 76"/>
    <property type="match status" value="1"/>
</dbReference>